<dbReference type="Proteomes" id="UP001634007">
    <property type="component" value="Unassembled WGS sequence"/>
</dbReference>
<evidence type="ECO:0000256" key="4">
    <source>
        <dbReference type="ARBA" id="ARBA00022840"/>
    </source>
</evidence>
<keyword evidence="3" id="KW-0611">Plant defense</keyword>
<dbReference type="Pfam" id="PF00931">
    <property type="entry name" value="NB-ARC"/>
    <property type="match status" value="1"/>
</dbReference>
<keyword evidence="2" id="KW-0547">Nucleotide-binding</keyword>
<dbReference type="PANTHER" id="PTHR33463:SF203">
    <property type="entry name" value="AAA+ ATPASE DOMAIN-CONTAINING PROTEIN"/>
    <property type="match status" value="1"/>
</dbReference>
<feature type="domain" description="AAA+ ATPase" evidence="5">
    <location>
        <begin position="8"/>
        <end position="174"/>
    </location>
</feature>
<comment type="similarity">
    <text evidence="1">Belongs to the disease resistance NB-LRR family.</text>
</comment>
<dbReference type="PRINTS" id="PR00364">
    <property type="entry name" value="DISEASERSIST"/>
</dbReference>
<gene>
    <name evidence="6" type="ORF">ACJRO7_027443</name>
</gene>
<dbReference type="PANTHER" id="PTHR33463">
    <property type="entry name" value="NB-ARC DOMAIN-CONTAINING PROTEIN-RELATED"/>
    <property type="match status" value="1"/>
</dbReference>
<proteinExistence type="inferred from homology"/>
<dbReference type="InterPro" id="IPR003593">
    <property type="entry name" value="AAA+_ATPase"/>
</dbReference>
<dbReference type="SUPFAM" id="SSF52058">
    <property type="entry name" value="L domain-like"/>
    <property type="match status" value="1"/>
</dbReference>
<evidence type="ECO:0000256" key="1">
    <source>
        <dbReference type="ARBA" id="ARBA00008894"/>
    </source>
</evidence>
<dbReference type="GO" id="GO:0005524">
    <property type="term" value="F:ATP binding"/>
    <property type="evidence" value="ECO:0007669"/>
    <property type="project" value="UniProtKB-KW"/>
</dbReference>
<organism evidence="6 7">
    <name type="scientific">Eucalyptus globulus</name>
    <name type="common">Tasmanian blue gum</name>
    <dbReference type="NCBI Taxonomy" id="34317"/>
    <lineage>
        <taxon>Eukaryota</taxon>
        <taxon>Viridiplantae</taxon>
        <taxon>Streptophyta</taxon>
        <taxon>Embryophyta</taxon>
        <taxon>Tracheophyta</taxon>
        <taxon>Spermatophyta</taxon>
        <taxon>Magnoliopsida</taxon>
        <taxon>eudicotyledons</taxon>
        <taxon>Gunneridae</taxon>
        <taxon>Pentapetalae</taxon>
        <taxon>rosids</taxon>
        <taxon>malvids</taxon>
        <taxon>Myrtales</taxon>
        <taxon>Myrtaceae</taxon>
        <taxon>Myrtoideae</taxon>
        <taxon>Eucalypteae</taxon>
        <taxon>Eucalyptus</taxon>
    </lineage>
</organism>
<dbReference type="SUPFAM" id="SSF52540">
    <property type="entry name" value="P-loop containing nucleoside triphosphate hydrolases"/>
    <property type="match status" value="1"/>
</dbReference>
<dbReference type="InterPro" id="IPR042197">
    <property type="entry name" value="Apaf_helical"/>
</dbReference>
<accession>A0ABD3K3U6</accession>
<dbReference type="InterPro" id="IPR050905">
    <property type="entry name" value="Plant_NBS-LRR"/>
</dbReference>
<dbReference type="Gene3D" id="3.40.50.300">
    <property type="entry name" value="P-loop containing nucleotide triphosphate hydrolases"/>
    <property type="match status" value="1"/>
</dbReference>
<dbReference type="AlphaFoldDB" id="A0ABD3K3U6"/>
<dbReference type="Gene3D" id="1.10.8.430">
    <property type="entry name" value="Helical domain of apoptotic protease-activating factors"/>
    <property type="match status" value="1"/>
</dbReference>
<protein>
    <recommendedName>
        <fullName evidence="5">AAA+ ATPase domain-containing protein</fullName>
    </recommendedName>
</protein>
<keyword evidence="7" id="KW-1185">Reference proteome</keyword>
<evidence type="ECO:0000259" key="5">
    <source>
        <dbReference type="SMART" id="SM00382"/>
    </source>
</evidence>
<dbReference type="GO" id="GO:0006952">
    <property type="term" value="P:defense response"/>
    <property type="evidence" value="ECO:0007669"/>
    <property type="project" value="UniProtKB-KW"/>
</dbReference>
<sequence>MYALVHEQSTVIGIYGPGGVGKTTLLEDVQKKLSNEKRSFDLIVTTTVSQTADLKKIQHNIADALSLDLKSEPSGVGRRDLLFSKLQSEPTKKVLIILDELRAPLDLKAVGIPFGDESKGCKLLLASRYKHVLERTRADRTFSLASLNNNEALKLFEKTMGDRLKDDEELKAIAAQVVEKLGGLPLWIMPVASTLKYSGVSAWNNALKNLDVEKKETMVKWIYDHLESEDAKSLFLLCGLIGGTIRVETLLVLGMGLGLFDGFNMTMHDSRYRLNTTLDSLRSICLLQDGGDEKEDVTIHDLYSEVVVSAPFRDQNSLMMNSNYGSRTREELEKCWAICLVDAFGDRLAELMMCTFPKLKILMLCPREDWIGDPAHQHDEGLLDFQYMKELRVLYLRSMHITTLPSSIEILVNLRSLHLDDCLVEDVTILGKLKALQILSIAGSAIYRLPEEIGELINLRSLNLSNCNMLQIIEPGVLESLINLEELHMKRSVDRLEISVRDPTILLEDGDLPFENLIRFCIHLGNVEGRMFQGLRTMELEWEECDNVLSRGWVQKTLHETQYLHLDGLRESKENAHELCTQGFGQLKHLDILNSPSIKYIANSSEGLPLPDFTILESLFLENLINLEKICHGPVHLSVLAN</sequence>
<evidence type="ECO:0000313" key="6">
    <source>
        <dbReference type="EMBL" id="KAL3730425.1"/>
    </source>
</evidence>
<evidence type="ECO:0000313" key="7">
    <source>
        <dbReference type="Proteomes" id="UP001634007"/>
    </source>
</evidence>
<dbReference type="Gene3D" id="3.80.10.10">
    <property type="entry name" value="Ribonuclease Inhibitor"/>
    <property type="match status" value="1"/>
</dbReference>
<comment type="caution">
    <text evidence="6">The sequence shown here is derived from an EMBL/GenBank/DDBJ whole genome shotgun (WGS) entry which is preliminary data.</text>
</comment>
<name>A0ABD3K3U6_EUCGL</name>
<keyword evidence="4" id="KW-0067">ATP-binding</keyword>
<dbReference type="EMBL" id="JBJKBG010000007">
    <property type="protein sequence ID" value="KAL3730425.1"/>
    <property type="molecule type" value="Genomic_DNA"/>
</dbReference>
<dbReference type="InterPro" id="IPR027417">
    <property type="entry name" value="P-loop_NTPase"/>
</dbReference>
<evidence type="ECO:0000256" key="3">
    <source>
        <dbReference type="ARBA" id="ARBA00022821"/>
    </source>
</evidence>
<reference evidence="6 7" key="1">
    <citation type="submission" date="2024-11" db="EMBL/GenBank/DDBJ databases">
        <title>Chromosome-level genome assembly of Eucalyptus globulus Labill. provides insights into its genome evolution.</title>
        <authorList>
            <person name="Li X."/>
        </authorList>
    </citation>
    <scope>NUCLEOTIDE SEQUENCE [LARGE SCALE GENOMIC DNA]</scope>
    <source>
        <strain evidence="6">CL2024</strain>
        <tissue evidence="6">Fresh tender leaves</tissue>
    </source>
</reference>
<dbReference type="InterPro" id="IPR002182">
    <property type="entry name" value="NB-ARC"/>
</dbReference>
<dbReference type="InterPro" id="IPR032675">
    <property type="entry name" value="LRR_dom_sf"/>
</dbReference>
<evidence type="ECO:0000256" key="2">
    <source>
        <dbReference type="ARBA" id="ARBA00022741"/>
    </source>
</evidence>
<dbReference type="SMART" id="SM00382">
    <property type="entry name" value="AAA"/>
    <property type="match status" value="1"/>
</dbReference>